<dbReference type="PANTHER" id="PTHR38887">
    <property type="entry name" value="CHROMOSOME 21, WHOLE GENOME SHOTGUN SEQUENCE"/>
    <property type="match status" value="1"/>
</dbReference>
<comment type="caution">
    <text evidence="2">The sequence shown here is derived from an EMBL/GenBank/DDBJ whole genome shotgun (WGS) entry which is preliminary data.</text>
</comment>
<evidence type="ECO:0000256" key="1">
    <source>
        <dbReference type="SAM" id="MobiDB-lite"/>
    </source>
</evidence>
<dbReference type="Proteomes" id="UP001345691">
    <property type="component" value="Unassembled WGS sequence"/>
</dbReference>
<organism evidence="2 3">
    <name type="scientific">Exophiala sideris</name>
    <dbReference type="NCBI Taxonomy" id="1016849"/>
    <lineage>
        <taxon>Eukaryota</taxon>
        <taxon>Fungi</taxon>
        <taxon>Dikarya</taxon>
        <taxon>Ascomycota</taxon>
        <taxon>Pezizomycotina</taxon>
        <taxon>Eurotiomycetes</taxon>
        <taxon>Chaetothyriomycetidae</taxon>
        <taxon>Chaetothyriales</taxon>
        <taxon>Herpotrichiellaceae</taxon>
        <taxon>Exophiala</taxon>
    </lineage>
</organism>
<dbReference type="PANTHER" id="PTHR38887:SF1">
    <property type="entry name" value="RAS MODIFICATION PROTEIN ERF4"/>
    <property type="match status" value="1"/>
</dbReference>
<reference evidence="2 3" key="1">
    <citation type="submission" date="2023-08" db="EMBL/GenBank/DDBJ databases">
        <title>Black Yeasts Isolated from many extreme environments.</title>
        <authorList>
            <person name="Coleine C."/>
            <person name="Stajich J.E."/>
            <person name="Selbmann L."/>
        </authorList>
    </citation>
    <scope>NUCLEOTIDE SEQUENCE [LARGE SCALE GENOMIC DNA]</scope>
    <source>
        <strain evidence="2 3">CCFEE 6328</strain>
    </source>
</reference>
<dbReference type="InterPro" id="IPR053221">
    <property type="entry name" value="Burnettramic_acid_biosynth"/>
</dbReference>
<keyword evidence="3" id="KW-1185">Reference proteome</keyword>
<gene>
    <name evidence="2" type="ORF">LTR69_000453</name>
</gene>
<protein>
    <submittedName>
        <fullName evidence="2">Uncharacterized protein</fullName>
    </submittedName>
</protein>
<name>A0ABR0JQT8_9EURO</name>
<feature type="compositionally biased region" description="Basic and acidic residues" evidence="1">
    <location>
        <begin position="420"/>
        <end position="444"/>
    </location>
</feature>
<dbReference type="EMBL" id="JAVRRF010000001">
    <property type="protein sequence ID" value="KAK5068335.1"/>
    <property type="molecule type" value="Genomic_DNA"/>
</dbReference>
<feature type="region of interest" description="Disordered" evidence="1">
    <location>
        <begin position="77"/>
        <end position="105"/>
    </location>
</feature>
<accession>A0ABR0JQT8</accession>
<evidence type="ECO:0000313" key="3">
    <source>
        <dbReference type="Proteomes" id="UP001345691"/>
    </source>
</evidence>
<feature type="region of interest" description="Disordered" evidence="1">
    <location>
        <begin position="410"/>
        <end position="448"/>
    </location>
</feature>
<sequence>MRLNAAIHAKSYGYLRRLSYPGASTEQRPRTITMFVVKLAAKGVTGAYALTREAIGDDHHKKQSHDQAHYQSHLAIPSPKDQHGAELSDTSSISSSDGEEAAQTLDEAQQHFAGEHKKLDLQHAQNVDQVLDTFMQQHPPPQYNPVAGRLEMPVILPQRRPKNKERGFVRAYAPMLQTCGIQQAEFLDFLDGFGKAIQLHPLFHAFNLACAGAVIATDIAVGPMFFVHVGAMVVHTSVELSRRTYVKYESNKYLDDMNEKFFKPHGLFALVMAYDPESNDLIEKADMSTSVLSSIASRDTGKASRFANASGTTRELEIPQSAPLVFPGLDALGEAEKENAFKRVGGRLGDCFDRRAQVKFEQQHPDSKLVIPTEKHFVSRFSDPNHPANSGSLVALLSGGKIDTREADYEKKQRRAMKRQYKDQRRMARGREPRYDPHGMEKRAPKGGIKGLMRSDVLYLMIVNYPSEGELREAAQVVDKMKAQGRF</sequence>
<evidence type="ECO:0000313" key="2">
    <source>
        <dbReference type="EMBL" id="KAK5068335.1"/>
    </source>
</evidence>
<proteinExistence type="predicted"/>